<dbReference type="AlphaFoldDB" id="A0A5N0UZV0"/>
<gene>
    <name evidence="1" type="ORF">FPZ12_019690</name>
</gene>
<evidence type="ECO:0000313" key="1">
    <source>
        <dbReference type="EMBL" id="KAA9159595.1"/>
    </source>
</evidence>
<comment type="caution">
    <text evidence="1">The sequence shown here is derived from an EMBL/GenBank/DDBJ whole genome shotgun (WGS) entry which is preliminary data.</text>
</comment>
<sequence>MEPKTGTTLRSTVDETTVVVVRWSAGAAPVTCGGAPMVEKAFYDSASRGALDPAQAAGTKLGKRYTDPEGSVELLCTKQGQGSLALGGVPLEIKTAKPLPASD</sequence>
<dbReference type="EMBL" id="VMNW02000028">
    <property type="protein sequence ID" value="KAA9159595.1"/>
    <property type="molecule type" value="Genomic_DNA"/>
</dbReference>
<dbReference type="OrthoDB" id="7478453at2"/>
<reference evidence="1" key="1">
    <citation type="submission" date="2019-09" db="EMBL/GenBank/DDBJ databases">
        <authorList>
            <person name="Teo W.F.A."/>
            <person name="Duangmal K."/>
        </authorList>
    </citation>
    <scope>NUCLEOTIDE SEQUENCE [LARGE SCALE GENOMIC DNA]</scope>
    <source>
        <strain evidence="1">K81G1</strain>
    </source>
</reference>
<evidence type="ECO:0000313" key="2">
    <source>
        <dbReference type="Proteomes" id="UP000319769"/>
    </source>
</evidence>
<accession>A0A5N0UZV0</accession>
<organism evidence="1 2">
    <name type="scientific">Amycolatopsis acidicola</name>
    <dbReference type="NCBI Taxonomy" id="2596893"/>
    <lineage>
        <taxon>Bacteria</taxon>
        <taxon>Bacillati</taxon>
        <taxon>Actinomycetota</taxon>
        <taxon>Actinomycetes</taxon>
        <taxon>Pseudonocardiales</taxon>
        <taxon>Pseudonocardiaceae</taxon>
        <taxon>Amycolatopsis</taxon>
    </lineage>
</organism>
<keyword evidence="2" id="KW-1185">Reference proteome</keyword>
<proteinExistence type="predicted"/>
<name>A0A5N0UZV0_9PSEU</name>
<dbReference type="RefSeq" id="WP_144756966.1">
    <property type="nucleotide sequence ID" value="NZ_VMNW02000028.1"/>
</dbReference>
<dbReference type="Proteomes" id="UP000319769">
    <property type="component" value="Unassembled WGS sequence"/>
</dbReference>
<protein>
    <submittedName>
        <fullName evidence="1">Uncharacterized protein</fullName>
    </submittedName>
</protein>